<dbReference type="Proteomes" id="UP001552299">
    <property type="component" value="Unassembled WGS sequence"/>
</dbReference>
<proteinExistence type="predicted"/>
<feature type="region of interest" description="Disordered" evidence="1">
    <location>
        <begin position="154"/>
        <end position="186"/>
    </location>
</feature>
<evidence type="ECO:0000313" key="3">
    <source>
        <dbReference type="Proteomes" id="UP001552299"/>
    </source>
</evidence>
<keyword evidence="3" id="KW-1185">Reference proteome</keyword>
<feature type="compositionally biased region" description="Basic and acidic residues" evidence="1">
    <location>
        <begin position="161"/>
        <end position="179"/>
    </location>
</feature>
<dbReference type="EMBL" id="JANQDX010000020">
    <property type="protein sequence ID" value="KAL0903477.1"/>
    <property type="molecule type" value="Genomic_DNA"/>
</dbReference>
<accession>A0ABD0TUY5</accession>
<evidence type="ECO:0000256" key="1">
    <source>
        <dbReference type="SAM" id="MobiDB-lite"/>
    </source>
</evidence>
<dbReference type="AlphaFoldDB" id="A0ABD0TUY5"/>
<sequence>MDKIQAHYNWPLTKSLNFLPEFNNQFILTTPLLIQGLVSKPKQVNVDQVLIELRAIDDQPQKLHPDRWVVGTVSLPRVIYHSIPCTRRRFIMMHRSRTFHSYMEPIYWSGYCTRRCILRHIVSTANDIFIISHGYTRVEVISWAAILPNSAGHNETQVSQHHAEEGNRQDEEGLEEPHLQRRRRMY</sequence>
<gene>
    <name evidence="2" type="ORF">M5K25_027861</name>
</gene>
<reference evidence="2 3" key="1">
    <citation type="journal article" date="2024" name="Plant Biotechnol. J.">
        <title>Dendrobium thyrsiflorum genome and its molecular insights into genes involved in important horticultural traits.</title>
        <authorList>
            <person name="Chen B."/>
            <person name="Wang J.Y."/>
            <person name="Zheng P.J."/>
            <person name="Li K.L."/>
            <person name="Liang Y.M."/>
            <person name="Chen X.F."/>
            <person name="Zhang C."/>
            <person name="Zhao X."/>
            <person name="He X."/>
            <person name="Zhang G.Q."/>
            <person name="Liu Z.J."/>
            <person name="Xu Q."/>
        </authorList>
    </citation>
    <scope>NUCLEOTIDE SEQUENCE [LARGE SCALE GENOMIC DNA]</scope>
    <source>
        <strain evidence="2">GZMU011</strain>
    </source>
</reference>
<protein>
    <submittedName>
        <fullName evidence="2">Uncharacterized protein</fullName>
    </submittedName>
</protein>
<name>A0ABD0TUY5_DENTH</name>
<evidence type="ECO:0000313" key="2">
    <source>
        <dbReference type="EMBL" id="KAL0903477.1"/>
    </source>
</evidence>
<comment type="caution">
    <text evidence="2">The sequence shown here is derived from an EMBL/GenBank/DDBJ whole genome shotgun (WGS) entry which is preliminary data.</text>
</comment>
<organism evidence="2 3">
    <name type="scientific">Dendrobium thyrsiflorum</name>
    <name type="common">Pinecone-like raceme dendrobium</name>
    <name type="synonym">Orchid</name>
    <dbReference type="NCBI Taxonomy" id="117978"/>
    <lineage>
        <taxon>Eukaryota</taxon>
        <taxon>Viridiplantae</taxon>
        <taxon>Streptophyta</taxon>
        <taxon>Embryophyta</taxon>
        <taxon>Tracheophyta</taxon>
        <taxon>Spermatophyta</taxon>
        <taxon>Magnoliopsida</taxon>
        <taxon>Liliopsida</taxon>
        <taxon>Asparagales</taxon>
        <taxon>Orchidaceae</taxon>
        <taxon>Epidendroideae</taxon>
        <taxon>Malaxideae</taxon>
        <taxon>Dendrobiinae</taxon>
        <taxon>Dendrobium</taxon>
    </lineage>
</organism>